<keyword evidence="1" id="KW-1133">Transmembrane helix</keyword>
<feature type="transmembrane region" description="Helical" evidence="1">
    <location>
        <begin position="284"/>
        <end position="302"/>
    </location>
</feature>
<feature type="transmembrane region" description="Helical" evidence="1">
    <location>
        <begin position="314"/>
        <end position="333"/>
    </location>
</feature>
<evidence type="ECO:0000256" key="1">
    <source>
        <dbReference type="SAM" id="Phobius"/>
    </source>
</evidence>
<accession>A0A0F9ADL2</accession>
<dbReference type="AlphaFoldDB" id="A0A0F9ADL2"/>
<feature type="transmembrane region" description="Helical" evidence="1">
    <location>
        <begin position="153"/>
        <end position="177"/>
    </location>
</feature>
<feature type="transmembrane region" description="Helical" evidence="1">
    <location>
        <begin position="183"/>
        <end position="205"/>
    </location>
</feature>
<evidence type="ECO:0000313" key="2">
    <source>
        <dbReference type="EMBL" id="KKK76559.1"/>
    </source>
</evidence>
<feature type="transmembrane region" description="Helical" evidence="1">
    <location>
        <begin position="94"/>
        <end position="114"/>
    </location>
</feature>
<feature type="transmembrane region" description="Helical" evidence="1">
    <location>
        <begin position="29"/>
        <end position="54"/>
    </location>
</feature>
<protein>
    <submittedName>
        <fullName evidence="2">Uncharacterized protein</fullName>
    </submittedName>
</protein>
<name>A0A0F9ADL2_9ZZZZ</name>
<reference evidence="2" key="1">
    <citation type="journal article" date="2015" name="Nature">
        <title>Complex archaea that bridge the gap between prokaryotes and eukaryotes.</title>
        <authorList>
            <person name="Spang A."/>
            <person name="Saw J.H."/>
            <person name="Jorgensen S.L."/>
            <person name="Zaremba-Niedzwiedzka K."/>
            <person name="Martijn J."/>
            <person name="Lind A.E."/>
            <person name="van Eijk R."/>
            <person name="Schleper C."/>
            <person name="Guy L."/>
            <person name="Ettema T.J."/>
        </authorList>
    </citation>
    <scope>NUCLEOTIDE SEQUENCE</scope>
</reference>
<gene>
    <name evidence="2" type="ORF">LCGC14_2862410</name>
</gene>
<comment type="caution">
    <text evidence="2">The sequence shown here is derived from an EMBL/GenBank/DDBJ whole genome shotgun (WGS) entry which is preliminary data.</text>
</comment>
<proteinExistence type="predicted"/>
<feature type="transmembrane region" description="Helical" evidence="1">
    <location>
        <begin position="120"/>
        <end position="141"/>
    </location>
</feature>
<keyword evidence="1" id="KW-0812">Transmembrane</keyword>
<sequence>MASILNQITLYFLSNLNISKQKIINARVVLTYAILVSGSFYLGSLISEVILIFWEGMGSFLYMTLLFQNSFLILFILSYFFAKVEMKLKSSIELILFGVFQGILAINWIIIFNMLNVLNFFSIILILLIETCLTVKTVKYLNSLFLEEKQPNFLVRVFALITLCLYFESSLLIYGYLFEFTGIGFTGSVLVSQLFFFTLTILDIYSFKKIKRKYAQLIHTLSYFLISLMILIVLNHLVVAYPILLSLEIALFTLMQFYTNYSLNRTLTQFNPENIENFVKWSSYIKHGLGIFFYSNLSFLIFQALNLSNIEFQLIFLILSITIYFFMIIDSYLMKFLGKFANYIKIISW</sequence>
<organism evidence="2">
    <name type="scientific">marine sediment metagenome</name>
    <dbReference type="NCBI Taxonomy" id="412755"/>
    <lineage>
        <taxon>unclassified sequences</taxon>
        <taxon>metagenomes</taxon>
        <taxon>ecological metagenomes</taxon>
    </lineage>
</organism>
<dbReference type="EMBL" id="LAZR01055352">
    <property type="protein sequence ID" value="KKK76559.1"/>
    <property type="molecule type" value="Genomic_DNA"/>
</dbReference>
<feature type="transmembrane region" description="Helical" evidence="1">
    <location>
        <begin position="60"/>
        <end position="82"/>
    </location>
</feature>
<keyword evidence="1" id="KW-0472">Membrane</keyword>
<feature type="non-terminal residue" evidence="2">
    <location>
        <position position="349"/>
    </location>
</feature>
<feature type="transmembrane region" description="Helical" evidence="1">
    <location>
        <begin position="217"/>
        <end position="237"/>
    </location>
</feature>